<feature type="compositionally biased region" description="Basic residues" evidence="1">
    <location>
        <begin position="26"/>
        <end position="44"/>
    </location>
</feature>
<comment type="caution">
    <text evidence="2">The sequence shown here is derived from an EMBL/GenBank/DDBJ whole genome shotgun (WGS) entry which is preliminary data.</text>
</comment>
<dbReference type="AlphaFoldDB" id="A0A261S832"/>
<evidence type="ECO:0000313" key="2">
    <source>
        <dbReference type="EMBL" id="OZI33325.1"/>
    </source>
</evidence>
<accession>A0A261S832</accession>
<dbReference type="Proteomes" id="UP000216020">
    <property type="component" value="Unassembled WGS sequence"/>
</dbReference>
<name>A0A261S832_9BORD</name>
<protein>
    <submittedName>
        <fullName evidence="2">Uncharacterized protein</fullName>
    </submittedName>
</protein>
<feature type="region of interest" description="Disordered" evidence="1">
    <location>
        <begin position="1"/>
        <end position="65"/>
    </location>
</feature>
<feature type="non-terminal residue" evidence="2">
    <location>
        <position position="1"/>
    </location>
</feature>
<feature type="compositionally biased region" description="Gly residues" evidence="1">
    <location>
        <begin position="13"/>
        <end position="22"/>
    </location>
</feature>
<dbReference type="EMBL" id="NEVM01000004">
    <property type="protein sequence ID" value="OZI33325.1"/>
    <property type="molecule type" value="Genomic_DNA"/>
</dbReference>
<proteinExistence type="predicted"/>
<gene>
    <name evidence="2" type="ORF">CAL29_16385</name>
</gene>
<dbReference type="RefSeq" id="WP_218831865.1">
    <property type="nucleotide sequence ID" value="NZ_NEVM01000004.1"/>
</dbReference>
<keyword evidence="3" id="KW-1185">Reference proteome</keyword>
<organism evidence="2 3">
    <name type="scientific">Bordetella genomosp. 10</name>
    <dbReference type="NCBI Taxonomy" id="1416804"/>
    <lineage>
        <taxon>Bacteria</taxon>
        <taxon>Pseudomonadati</taxon>
        <taxon>Pseudomonadota</taxon>
        <taxon>Betaproteobacteria</taxon>
        <taxon>Burkholderiales</taxon>
        <taxon>Alcaligenaceae</taxon>
        <taxon>Bordetella</taxon>
    </lineage>
</organism>
<evidence type="ECO:0000313" key="3">
    <source>
        <dbReference type="Proteomes" id="UP000216020"/>
    </source>
</evidence>
<evidence type="ECO:0000256" key="1">
    <source>
        <dbReference type="SAM" id="MobiDB-lite"/>
    </source>
</evidence>
<reference evidence="3" key="1">
    <citation type="submission" date="2017-05" db="EMBL/GenBank/DDBJ databases">
        <title>Complete and WGS of Bordetella genogroups.</title>
        <authorList>
            <person name="Spilker T."/>
            <person name="Lipuma J."/>
        </authorList>
    </citation>
    <scope>NUCLEOTIDE SEQUENCE [LARGE SCALE GENOMIC DNA]</scope>
    <source>
        <strain evidence="3">AU16122</strain>
    </source>
</reference>
<sequence>FGDAGGCVSNSGRSGGFQGGFGNARACRRQARCPRDARRARRDTRRGGPGRHAGAQAGGSRHRQR</sequence>